<sequence>MAKSYWSAPQNSSWSLTSDCRSFLAFPQFHPNIRNKETKPIPLPSIINLHRVYPLTGLFSVEGEFLVSLWNGSRLLTLTCETGTCASGKLYVRSQLKHNPGEVCFPGGRSDPHDRDEIDTALREAVEEVSLPPDEVEVICRLCPVLNQRGLLVTPVVAFISDTFQANPNPDEVTLGVGGPR</sequence>
<dbReference type="AlphaFoldDB" id="A0A8J4UCY9"/>
<evidence type="ECO:0000313" key="9">
    <source>
        <dbReference type="Proteomes" id="UP000727407"/>
    </source>
</evidence>
<comment type="cofactor">
    <cofactor evidence="2">
        <name>Mg(2+)</name>
        <dbReference type="ChEBI" id="CHEBI:18420"/>
    </cofactor>
</comment>
<dbReference type="PANTHER" id="PTHR12992:SF24">
    <property type="entry name" value="PEROXISOMAL COENZYME A DIPHOSPHATASE NUDT7"/>
    <property type="match status" value="1"/>
</dbReference>
<name>A0A8J4UCY9_CLAMG</name>
<dbReference type="CDD" id="cd03426">
    <property type="entry name" value="NUDIX_CoAse_Nudt7"/>
    <property type="match status" value="1"/>
</dbReference>
<dbReference type="SUPFAM" id="SSF55811">
    <property type="entry name" value="Nudix"/>
    <property type="match status" value="1"/>
</dbReference>
<comment type="cofactor">
    <cofactor evidence="1">
        <name>Mn(2+)</name>
        <dbReference type="ChEBI" id="CHEBI:29035"/>
    </cofactor>
</comment>
<comment type="caution">
    <text evidence="8">The sequence shown here is derived from an EMBL/GenBank/DDBJ whole genome shotgun (WGS) entry which is preliminary data.</text>
</comment>
<keyword evidence="4" id="KW-0378">Hydrolase</keyword>
<keyword evidence="6" id="KW-0464">Manganese</keyword>
<protein>
    <submittedName>
        <fullName evidence="8">Peroxisomal coenzyme A diphosphatase NUDT7</fullName>
    </submittedName>
</protein>
<dbReference type="GO" id="GO:0046872">
    <property type="term" value="F:metal ion binding"/>
    <property type="evidence" value="ECO:0007669"/>
    <property type="project" value="UniProtKB-KW"/>
</dbReference>
<dbReference type="OrthoDB" id="206213at2759"/>
<keyword evidence="5" id="KW-0460">Magnesium</keyword>
<proteinExistence type="predicted"/>
<keyword evidence="9" id="KW-1185">Reference proteome</keyword>
<feature type="domain" description="Nudix hydrolase" evidence="7">
    <location>
        <begin position="90"/>
        <end position="143"/>
    </location>
</feature>
<organism evidence="8 9">
    <name type="scientific">Clarias magur</name>
    <name type="common">Asian catfish</name>
    <name type="synonym">Macropteronotus magur</name>
    <dbReference type="NCBI Taxonomy" id="1594786"/>
    <lineage>
        <taxon>Eukaryota</taxon>
        <taxon>Metazoa</taxon>
        <taxon>Chordata</taxon>
        <taxon>Craniata</taxon>
        <taxon>Vertebrata</taxon>
        <taxon>Euteleostomi</taxon>
        <taxon>Actinopterygii</taxon>
        <taxon>Neopterygii</taxon>
        <taxon>Teleostei</taxon>
        <taxon>Ostariophysi</taxon>
        <taxon>Siluriformes</taxon>
        <taxon>Clariidae</taxon>
        <taxon>Clarias</taxon>
    </lineage>
</organism>
<dbReference type="Proteomes" id="UP000727407">
    <property type="component" value="Unassembled WGS sequence"/>
</dbReference>
<evidence type="ECO:0000256" key="4">
    <source>
        <dbReference type="ARBA" id="ARBA00022801"/>
    </source>
</evidence>
<dbReference type="InterPro" id="IPR045121">
    <property type="entry name" value="CoAse"/>
</dbReference>
<dbReference type="InterPro" id="IPR000086">
    <property type="entry name" value="NUDIX_hydrolase_dom"/>
</dbReference>
<dbReference type="PANTHER" id="PTHR12992">
    <property type="entry name" value="NUDIX HYDROLASE"/>
    <property type="match status" value="1"/>
</dbReference>
<evidence type="ECO:0000256" key="1">
    <source>
        <dbReference type="ARBA" id="ARBA00001936"/>
    </source>
</evidence>
<dbReference type="Gene3D" id="3.90.79.10">
    <property type="entry name" value="Nucleoside Triphosphate Pyrophosphohydrolase"/>
    <property type="match status" value="1"/>
</dbReference>
<evidence type="ECO:0000256" key="2">
    <source>
        <dbReference type="ARBA" id="ARBA00001946"/>
    </source>
</evidence>
<dbReference type="InterPro" id="IPR015797">
    <property type="entry name" value="NUDIX_hydrolase-like_dom_sf"/>
</dbReference>
<evidence type="ECO:0000256" key="3">
    <source>
        <dbReference type="ARBA" id="ARBA00022723"/>
    </source>
</evidence>
<evidence type="ECO:0000256" key="6">
    <source>
        <dbReference type="ARBA" id="ARBA00023211"/>
    </source>
</evidence>
<accession>A0A8J4UCY9</accession>
<dbReference type="GO" id="GO:0010945">
    <property type="term" value="F:coenzyme A diphosphatase activity"/>
    <property type="evidence" value="ECO:0007669"/>
    <property type="project" value="InterPro"/>
</dbReference>
<gene>
    <name evidence="8" type="ORF">DAT39_017777</name>
</gene>
<evidence type="ECO:0000259" key="7">
    <source>
        <dbReference type="Pfam" id="PF00293"/>
    </source>
</evidence>
<keyword evidence="3" id="KW-0479">Metal-binding</keyword>
<dbReference type="Pfam" id="PF00293">
    <property type="entry name" value="NUDIX"/>
    <property type="match status" value="1"/>
</dbReference>
<evidence type="ECO:0000313" key="8">
    <source>
        <dbReference type="EMBL" id="KAF5892537.1"/>
    </source>
</evidence>
<reference evidence="8" key="1">
    <citation type="submission" date="2020-07" db="EMBL/GenBank/DDBJ databases">
        <title>Clarias magur genome sequencing, assembly and annotation.</title>
        <authorList>
            <person name="Kushwaha B."/>
            <person name="Kumar R."/>
            <person name="Das P."/>
            <person name="Joshi C.G."/>
            <person name="Kumar D."/>
            <person name="Nagpure N.S."/>
            <person name="Pandey M."/>
            <person name="Agarwal S."/>
            <person name="Srivastava S."/>
            <person name="Singh M."/>
            <person name="Sahoo L."/>
            <person name="Jayasankar P."/>
            <person name="Meher P.K."/>
            <person name="Koringa P.G."/>
            <person name="Iquebal M.A."/>
            <person name="Das S.P."/>
            <person name="Bit A."/>
            <person name="Patnaik S."/>
            <person name="Patel N."/>
            <person name="Shah T.M."/>
            <person name="Hinsu A."/>
            <person name="Jena J.K."/>
        </authorList>
    </citation>
    <scope>NUCLEOTIDE SEQUENCE</scope>
    <source>
        <strain evidence="8">CIFAMagur01</strain>
        <tissue evidence="8">Testis</tissue>
    </source>
</reference>
<dbReference type="EMBL" id="QNUK01000494">
    <property type="protein sequence ID" value="KAF5892537.1"/>
    <property type="molecule type" value="Genomic_DNA"/>
</dbReference>
<evidence type="ECO:0000256" key="5">
    <source>
        <dbReference type="ARBA" id="ARBA00022842"/>
    </source>
</evidence>
<dbReference type="GO" id="GO:0015938">
    <property type="term" value="P:coenzyme A catabolic process"/>
    <property type="evidence" value="ECO:0007669"/>
    <property type="project" value="TreeGrafter"/>
</dbReference>